<sequence>MDFVKSRLSTFGKGLFSNEGANSDKRDMQPTKPVVPLDAGALHLFHNCIEGNSIVITHVATFASPFEAEDMRRVNQDWRKIIKPVLFVHKIQCGQWSQPGPSNDHEMPFFFDLNKRSELTRYGNQTAYNSGRLTPDNDRGPDLWEDASTKGIVHLKNLRAIEIRAKVSSWKDQGWGNRKSRLFVRLARQCLETGKYRTVQTLDLFGIAQHTPSSAQVTMGRQHGNLAFFDAMQDGDSLHLFRYVGNGAHSLQVHDLEVEFILASASV</sequence>
<evidence type="ECO:0000313" key="1">
    <source>
        <dbReference type="EMBL" id="CAE0624585.1"/>
    </source>
</evidence>
<proteinExistence type="predicted"/>
<name>A0A6V1NRT7_HETAK</name>
<evidence type="ECO:0000313" key="2">
    <source>
        <dbReference type="EMBL" id="CAE0624586.1"/>
    </source>
</evidence>
<organism evidence="1">
    <name type="scientific">Heterosigma akashiwo</name>
    <name type="common">Chromophytic alga</name>
    <name type="synonym">Heterosigma carterae</name>
    <dbReference type="NCBI Taxonomy" id="2829"/>
    <lineage>
        <taxon>Eukaryota</taxon>
        <taxon>Sar</taxon>
        <taxon>Stramenopiles</taxon>
        <taxon>Ochrophyta</taxon>
        <taxon>Raphidophyceae</taxon>
        <taxon>Chattonellales</taxon>
        <taxon>Chattonellaceae</taxon>
        <taxon>Heterosigma</taxon>
    </lineage>
</organism>
<dbReference type="EMBL" id="HBIU01008170">
    <property type="protein sequence ID" value="CAE0624586.1"/>
    <property type="molecule type" value="Transcribed_RNA"/>
</dbReference>
<accession>A0A6V1NRT7</accession>
<protein>
    <submittedName>
        <fullName evidence="1">Uncharacterized protein</fullName>
    </submittedName>
</protein>
<reference evidence="1" key="1">
    <citation type="submission" date="2021-01" db="EMBL/GenBank/DDBJ databases">
        <authorList>
            <person name="Corre E."/>
            <person name="Pelletier E."/>
            <person name="Niang G."/>
            <person name="Scheremetjew M."/>
            <person name="Finn R."/>
            <person name="Kale V."/>
            <person name="Holt S."/>
            <person name="Cochrane G."/>
            <person name="Meng A."/>
            <person name="Brown T."/>
            <person name="Cohen L."/>
        </authorList>
    </citation>
    <scope>NUCLEOTIDE SEQUENCE</scope>
    <source>
        <strain evidence="1">CCMP3107</strain>
    </source>
</reference>
<dbReference type="EMBL" id="HBIU01008169">
    <property type="protein sequence ID" value="CAE0624585.1"/>
    <property type="molecule type" value="Transcribed_RNA"/>
</dbReference>
<gene>
    <name evidence="1" type="ORF">HAKA00212_LOCUS3252</name>
    <name evidence="2" type="ORF">HAKA00212_LOCUS3253</name>
</gene>
<dbReference type="AlphaFoldDB" id="A0A6V1NRT7"/>